<sequence length="366" mass="37985">MTVYLLAGGGTAGHVNPLLAVADRLRERDPAADVLVLGTAEGLEARLVPARGYELLTIAKVPFPRRPGRAAVAFPSRFRKSIADVRRIIDERAVDVVVGFGGYVSTPAYLAARRAGIPVAIHEANAKPGLANRLGARNAGAVGVAFEGTPLPQAMVVGMPLRREIERLDRGALRDEAAAFFGLDAARPVLLATGGSLGARRINRTMVESAAELTGAGWQVLHITGAKSEVTDPGIADYRMVEYADRMDLALAIADFAVSRAGAATVSELAALGIPAVYVPYPVGNGEQRFNAAGVVGAGGGILVDDARFLPAWVRDELVPLLADEARVDRMARAATSAGVLDGTDRMVALVDAALGGAAGGRPSSA</sequence>
<accession>A0ABN2L0N4</accession>
<evidence type="ECO:0000313" key="14">
    <source>
        <dbReference type="Proteomes" id="UP001500506"/>
    </source>
</evidence>
<comment type="similarity">
    <text evidence="10">Belongs to the glycosyltransferase 28 family. MurG subfamily.</text>
</comment>
<keyword evidence="3 10" id="KW-0328">Glycosyltransferase</keyword>
<reference evidence="13 14" key="1">
    <citation type="journal article" date="2019" name="Int. J. Syst. Evol. Microbiol.">
        <title>The Global Catalogue of Microorganisms (GCM) 10K type strain sequencing project: providing services to taxonomists for standard genome sequencing and annotation.</title>
        <authorList>
            <consortium name="The Broad Institute Genomics Platform"/>
            <consortium name="The Broad Institute Genome Sequencing Center for Infectious Disease"/>
            <person name="Wu L."/>
            <person name="Ma J."/>
        </authorList>
    </citation>
    <scope>NUCLEOTIDE SEQUENCE [LARGE SCALE GENOMIC DNA]</scope>
    <source>
        <strain evidence="13 14">JCM 14319</strain>
    </source>
</reference>
<name>A0ABN2L0N4_9MICO</name>
<evidence type="ECO:0000256" key="2">
    <source>
        <dbReference type="ARBA" id="ARBA00022618"/>
    </source>
</evidence>
<evidence type="ECO:0000259" key="11">
    <source>
        <dbReference type="Pfam" id="PF03033"/>
    </source>
</evidence>
<gene>
    <name evidence="10 13" type="primary">murG</name>
    <name evidence="13" type="ORF">GCM10009747_35740</name>
</gene>
<comment type="caution">
    <text evidence="10">Lacks conserved residue(s) required for the propagation of feature annotation.</text>
</comment>
<evidence type="ECO:0000313" key="13">
    <source>
        <dbReference type="EMBL" id="GAA1771157.1"/>
    </source>
</evidence>
<dbReference type="Pfam" id="PF04101">
    <property type="entry name" value="Glyco_tran_28_C"/>
    <property type="match status" value="1"/>
</dbReference>
<keyword evidence="5 10" id="KW-0133">Cell shape</keyword>
<dbReference type="NCBIfam" id="TIGR01133">
    <property type="entry name" value="murG"/>
    <property type="match status" value="1"/>
</dbReference>
<feature type="binding site" evidence="10">
    <location>
        <position position="125"/>
    </location>
    <ligand>
        <name>UDP-N-acetyl-alpha-D-glucosamine</name>
        <dbReference type="ChEBI" id="CHEBI:57705"/>
    </ligand>
</feature>
<dbReference type="SUPFAM" id="SSF53756">
    <property type="entry name" value="UDP-Glycosyltransferase/glycogen phosphorylase"/>
    <property type="match status" value="1"/>
</dbReference>
<evidence type="ECO:0000256" key="1">
    <source>
        <dbReference type="ARBA" id="ARBA00022475"/>
    </source>
</evidence>
<keyword evidence="2 10" id="KW-0132">Cell division</keyword>
<evidence type="ECO:0000256" key="4">
    <source>
        <dbReference type="ARBA" id="ARBA00022679"/>
    </source>
</evidence>
<dbReference type="InterPro" id="IPR004276">
    <property type="entry name" value="GlycoTrans_28_N"/>
</dbReference>
<comment type="catalytic activity">
    <reaction evidence="10">
        <text>di-trans,octa-cis-undecaprenyl diphospho-N-acetyl-alpha-D-muramoyl-L-alanyl-D-glutamyl-meso-2,6-diaminopimeloyl-D-alanyl-D-alanine + UDP-N-acetyl-alpha-D-glucosamine = di-trans,octa-cis-undecaprenyl diphospho-[N-acetyl-alpha-D-glucosaminyl-(1-&gt;4)]-N-acetyl-alpha-D-muramoyl-L-alanyl-D-glutamyl-meso-2,6-diaminopimeloyl-D-alanyl-D-alanine + UDP + H(+)</text>
        <dbReference type="Rhea" id="RHEA:31227"/>
        <dbReference type="ChEBI" id="CHEBI:15378"/>
        <dbReference type="ChEBI" id="CHEBI:57705"/>
        <dbReference type="ChEBI" id="CHEBI:58223"/>
        <dbReference type="ChEBI" id="CHEBI:61387"/>
        <dbReference type="ChEBI" id="CHEBI:61388"/>
        <dbReference type="EC" id="2.4.1.227"/>
    </reaction>
</comment>
<evidence type="ECO:0000256" key="8">
    <source>
        <dbReference type="ARBA" id="ARBA00023306"/>
    </source>
</evidence>
<proteinExistence type="inferred from homology"/>
<comment type="function">
    <text evidence="10">Cell wall formation. Catalyzes the transfer of a GlcNAc subunit on undecaprenyl-pyrophosphoryl-MurNAc-pentapeptide (lipid intermediate I) to form undecaprenyl-pyrophosphoryl-MurNAc-(pentapeptide)GlcNAc (lipid intermediate II).</text>
</comment>
<keyword evidence="1 10" id="KW-1003">Cell membrane</keyword>
<dbReference type="Gene3D" id="3.40.50.2000">
    <property type="entry name" value="Glycogen Phosphorylase B"/>
    <property type="match status" value="2"/>
</dbReference>
<feature type="binding site" evidence="10">
    <location>
        <position position="162"/>
    </location>
    <ligand>
        <name>UDP-N-acetyl-alpha-D-glucosamine</name>
        <dbReference type="ChEBI" id="CHEBI:57705"/>
    </ligand>
</feature>
<evidence type="ECO:0000256" key="3">
    <source>
        <dbReference type="ARBA" id="ARBA00022676"/>
    </source>
</evidence>
<evidence type="ECO:0000259" key="12">
    <source>
        <dbReference type="Pfam" id="PF04101"/>
    </source>
</evidence>
<feature type="domain" description="Glycosyltransferase family 28 N-terminal" evidence="11">
    <location>
        <begin position="5"/>
        <end position="142"/>
    </location>
</feature>
<evidence type="ECO:0000256" key="7">
    <source>
        <dbReference type="ARBA" id="ARBA00023136"/>
    </source>
</evidence>
<dbReference type="PANTHER" id="PTHR21015:SF22">
    <property type="entry name" value="GLYCOSYLTRANSFERASE"/>
    <property type="match status" value="1"/>
</dbReference>
<dbReference type="HAMAP" id="MF_00033">
    <property type="entry name" value="MurG"/>
    <property type="match status" value="1"/>
</dbReference>
<feature type="binding site" evidence="10">
    <location>
        <position position="288"/>
    </location>
    <ligand>
        <name>UDP-N-acetyl-alpha-D-glucosamine</name>
        <dbReference type="ChEBI" id="CHEBI:57705"/>
    </ligand>
</feature>
<dbReference type="InterPro" id="IPR007235">
    <property type="entry name" value="Glyco_trans_28_C"/>
</dbReference>
<dbReference type="Pfam" id="PF03033">
    <property type="entry name" value="Glyco_transf_28"/>
    <property type="match status" value="1"/>
</dbReference>
<dbReference type="EC" id="2.4.1.227" evidence="10"/>
<protein>
    <recommendedName>
        <fullName evidence="10">UDP-N-acetylglucosamine--N-acetylmuramyl-(pentapeptide) pyrophosphoryl-undecaprenol N-acetylglucosamine transferase</fullName>
        <ecNumber evidence="10">2.4.1.227</ecNumber>
    </recommendedName>
    <alternativeName>
        <fullName evidence="10">Undecaprenyl-PP-MurNAc-pentapeptide-UDPGlcNAc GlcNAc transferase</fullName>
    </alternativeName>
</protein>
<feature type="binding site" evidence="10">
    <location>
        <position position="196"/>
    </location>
    <ligand>
        <name>UDP-N-acetyl-alpha-D-glucosamine</name>
        <dbReference type="ChEBI" id="CHEBI:57705"/>
    </ligand>
</feature>
<keyword evidence="14" id="KW-1185">Reference proteome</keyword>
<keyword evidence="4 10" id="KW-0808">Transferase</keyword>
<keyword evidence="6 10" id="KW-0573">Peptidoglycan synthesis</keyword>
<evidence type="ECO:0000256" key="9">
    <source>
        <dbReference type="ARBA" id="ARBA00023316"/>
    </source>
</evidence>
<feature type="binding site" evidence="10">
    <location>
        <begin position="11"/>
        <end position="13"/>
    </location>
    <ligand>
        <name>UDP-N-acetyl-alpha-D-glucosamine</name>
        <dbReference type="ChEBI" id="CHEBI:57705"/>
    </ligand>
</feature>
<keyword evidence="7 10" id="KW-0472">Membrane</keyword>
<keyword evidence="8 10" id="KW-0131">Cell cycle</keyword>
<dbReference type="CDD" id="cd03785">
    <property type="entry name" value="GT28_MurG"/>
    <property type="match status" value="1"/>
</dbReference>
<organism evidence="13 14">
    <name type="scientific">Agromyces humatus</name>
    <dbReference type="NCBI Taxonomy" id="279573"/>
    <lineage>
        <taxon>Bacteria</taxon>
        <taxon>Bacillati</taxon>
        <taxon>Actinomycetota</taxon>
        <taxon>Actinomycetes</taxon>
        <taxon>Micrococcales</taxon>
        <taxon>Microbacteriaceae</taxon>
        <taxon>Agromyces</taxon>
    </lineage>
</organism>
<comment type="caution">
    <text evidence="13">The sequence shown here is derived from an EMBL/GenBank/DDBJ whole genome shotgun (WGS) entry which is preliminary data.</text>
</comment>
<evidence type="ECO:0000256" key="5">
    <source>
        <dbReference type="ARBA" id="ARBA00022960"/>
    </source>
</evidence>
<dbReference type="InterPro" id="IPR006009">
    <property type="entry name" value="GlcNAc_MurG"/>
</dbReference>
<evidence type="ECO:0000256" key="10">
    <source>
        <dbReference type="HAMAP-Rule" id="MF_00033"/>
    </source>
</evidence>
<keyword evidence="9 10" id="KW-0961">Cell wall biogenesis/degradation</keyword>
<dbReference type="EMBL" id="BAAANH010000009">
    <property type="protein sequence ID" value="GAA1771157.1"/>
    <property type="molecule type" value="Genomic_DNA"/>
</dbReference>
<comment type="subcellular location">
    <subcellularLocation>
        <location evidence="10">Cell membrane</location>
        <topology evidence="10">Peripheral membrane protein</topology>
        <orientation evidence="10">Cytoplasmic side</orientation>
    </subcellularLocation>
</comment>
<comment type="pathway">
    <text evidence="10">Cell wall biogenesis; peptidoglycan biosynthesis.</text>
</comment>
<dbReference type="RefSeq" id="WP_232499502.1">
    <property type="nucleotide sequence ID" value="NZ_BAAANH010000009.1"/>
</dbReference>
<dbReference type="PANTHER" id="PTHR21015">
    <property type="entry name" value="UDP-N-ACETYLGLUCOSAMINE--N-ACETYLMURAMYL-(PENTAPEPTIDE) PYROPHOSPHORYL-UNDECAPRENOL N-ACETYLGLUCOSAMINE TRANSFERASE 1"/>
    <property type="match status" value="1"/>
</dbReference>
<evidence type="ECO:0000256" key="6">
    <source>
        <dbReference type="ARBA" id="ARBA00022984"/>
    </source>
</evidence>
<feature type="domain" description="Glycosyl transferase family 28 C-terminal" evidence="12">
    <location>
        <begin position="190"/>
        <end position="345"/>
    </location>
</feature>
<dbReference type="Proteomes" id="UP001500506">
    <property type="component" value="Unassembled WGS sequence"/>
</dbReference>